<keyword evidence="3" id="KW-0808">Transferase</keyword>
<keyword evidence="6 7" id="KW-0472">Membrane</keyword>
<feature type="domain" description="Glycosyltransferase 2-like" evidence="8">
    <location>
        <begin position="286"/>
        <end position="481"/>
    </location>
</feature>
<reference evidence="9 10" key="1">
    <citation type="submission" date="2024-06" db="EMBL/GenBank/DDBJ databases">
        <authorList>
            <person name="Kraege A."/>
            <person name="Thomma B."/>
        </authorList>
    </citation>
    <scope>NUCLEOTIDE SEQUENCE [LARGE SCALE GENOMIC DNA]</scope>
</reference>
<evidence type="ECO:0000313" key="9">
    <source>
        <dbReference type="EMBL" id="CAL5222930.1"/>
    </source>
</evidence>
<keyword evidence="4 7" id="KW-0812">Transmembrane</keyword>
<dbReference type="Proteomes" id="UP001497392">
    <property type="component" value="Unassembled WGS sequence"/>
</dbReference>
<dbReference type="EMBL" id="CAXHTA020000007">
    <property type="protein sequence ID" value="CAL5222930.1"/>
    <property type="molecule type" value="Genomic_DNA"/>
</dbReference>
<evidence type="ECO:0000256" key="3">
    <source>
        <dbReference type="ARBA" id="ARBA00022679"/>
    </source>
</evidence>
<feature type="transmembrane region" description="Helical" evidence="7">
    <location>
        <begin position="595"/>
        <end position="618"/>
    </location>
</feature>
<dbReference type="InterPro" id="IPR050321">
    <property type="entry name" value="Glycosyltr_2/OpgH_subfam"/>
</dbReference>
<gene>
    <name evidence="9" type="primary">g5365</name>
    <name evidence="9" type="ORF">VP750_LOCUS4589</name>
</gene>
<dbReference type="Gene3D" id="3.90.550.10">
    <property type="entry name" value="Spore Coat Polysaccharide Biosynthesis Protein SpsA, Chain A"/>
    <property type="match status" value="1"/>
</dbReference>
<evidence type="ECO:0000259" key="8">
    <source>
        <dbReference type="Pfam" id="PF13632"/>
    </source>
</evidence>
<keyword evidence="10" id="KW-1185">Reference proteome</keyword>
<keyword evidence="2" id="KW-0328">Glycosyltransferase</keyword>
<dbReference type="SUPFAM" id="SSF53448">
    <property type="entry name" value="Nucleotide-diphospho-sugar transferases"/>
    <property type="match status" value="1"/>
</dbReference>
<evidence type="ECO:0000256" key="1">
    <source>
        <dbReference type="ARBA" id="ARBA00004141"/>
    </source>
</evidence>
<dbReference type="PANTHER" id="PTHR43867:SF2">
    <property type="entry name" value="CELLULOSE SYNTHASE CATALYTIC SUBUNIT A [UDP-FORMING]"/>
    <property type="match status" value="1"/>
</dbReference>
<feature type="transmembrane region" description="Helical" evidence="7">
    <location>
        <begin position="644"/>
        <end position="667"/>
    </location>
</feature>
<keyword evidence="5 7" id="KW-1133">Transmembrane helix</keyword>
<organism evidence="9 10">
    <name type="scientific">Coccomyxa viridis</name>
    <dbReference type="NCBI Taxonomy" id="1274662"/>
    <lineage>
        <taxon>Eukaryota</taxon>
        <taxon>Viridiplantae</taxon>
        <taxon>Chlorophyta</taxon>
        <taxon>core chlorophytes</taxon>
        <taxon>Trebouxiophyceae</taxon>
        <taxon>Trebouxiophyceae incertae sedis</taxon>
        <taxon>Coccomyxaceae</taxon>
        <taxon>Coccomyxa</taxon>
    </lineage>
</organism>
<proteinExistence type="predicted"/>
<sequence length="777" mass="87020">MILVARSTPPTPQSTVLHLLDSAPQTIPLIRRQSTDFYLDQRSKKFYKPGIPSEHPVPENAKCHADPSQEPCHEAQYTFPKDRRWVQRSEPCWWQIIIVLALACAAFYYAQCRSESLRLAAGTGGPDKAKLRYARAVFSTELFGMVTLLFYAVHTTFKPSPFIPRHAERGATPCKPALKYIIRVLIPCYTESDHTIQQTVRAAVDAPEPEGCIKHVYMCNDSSKSASSRSTWVRETFGEDKVHHVSRPSQRPKTDANPKSVNLNWALNQIYGGLILGGRRIPDNEIICILDCDQIVHSDFFKRTVHLMDGGLDVGLVLTPQPFVNISPAADIFGHCNAPFWYIMQPFYQILGLISCTGTNFLLRAEAWRQCDGFPTYTLTEDFALGLELTLRGWKCRYIPDELVSGDAPRELSKVLKQRGRWAQGHFQMFWHPWYNPLCRFVFRKASPLRYAHGLLLGLWYCTGVLAYCSTILCAPILVIVPLLNFWTGVFPIVLSRKVAAAATAYLALTLLVIFHCPRDKMGNMGYIADGKSKGASFCYRIRALWQSNMSSNLLWVCYLQAAVMAALATAFNFKLKWAVTGARGSDKKWSPGDILFPLIAYTALLVSLFLAILAMVVEGGQYVPSANANDTNLADHLGPLNPALGISIGWSFYALIPSVLYLLYLLGEHVPCSCCLCCMCCCPDRRPDAEHAAERGETRAEQCGTRFHDNLLGLSVCLAMPLSILALLFTTIMLVFAVYKDKQHGTGLPFSYEGWLGVYFLFRKGDPQDALRPIDH</sequence>
<dbReference type="PANTHER" id="PTHR43867">
    <property type="entry name" value="CELLULOSE SYNTHASE CATALYTIC SUBUNIT A [UDP-FORMING]"/>
    <property type="match status" value="1"/>
</dbReference>
<evidence type="ECO:0000256" key="4">
    <source>
        <dbReference type="ARBA" id="ARBA00022692"/>
    </source>
</evidence>
<feature type="transmembrane region" description="Helical" evidence="7">
    <location>
        <begin position="499"/>
        <end position="516"/>
    </location>
</feature>
<feature type="transmembrane region" description="Helical" evidence="7">
    <location>
        <begin position="93"/>
        <end position="112"/>
    </location>
</feature>
<feature type="transmembrane region" description="Helical" evidence="7">
    <location>
        <begin position="465"/>
        <end position="487"/>
    </location>
</feature>
<name>A0ABP1FWL2_9CHLO</name>
<evidence type="ECO:0000256" key="6">
    <source>
        <dbReference type="ARBA" id="ARBA00023136"/>
    </source>
</evidence>
<evidence type="ECO:0000313" key="10">
    <source>
        <dbReference type="Proteomes" id="UP001497392"/>
    </source>
</evidence>
<accession>A0ABP1FWL2</accession>
<dbReference type="InterPro" id="IPR029044">
    <property type="entry name" value="Nucleotide-diphossugar_trans"/>
</dbReference>
<evidence type="ECO:0000256" key="5">
    <source>
        <dbReference type="ARBA" id="ARBA00022989"/>
    </source>
</evidence>
<comment type="caution">
    <text evidence="9">The sequence shown here is derived from an EMBL/GenBank/DDBJ whole genome shotgun (WGS) entry which is preliminary data.</text>
</comment>
<feature type="transmembrane region" description="Helical" evidence="7">
    <location>
        <begin position="554"/>
        <end position="574"/>
    </location>
</feature>
<evidence type="ECO:0000256" key="2">
    <source>
        <dbReference type="ARBA" id="ARBA00022676"/>
    </source>
</evidence>
<protein>
    <submittedName>
        <fullName evidence="9">G5365 protein</fullName>
    </submittedName>
</protein>
<evidence type="ECO:0000256" key="7">
    <source>
        <dbReference type="SAM" id="Phobius"/>
    </source>
</evidence>
<dbReference type="InterPro" id="IPR001173">
    <property type="entry name" value="Glyco_trans_2-like"/>
</dbReference>
<feature type="transmembrane region" description="Helical" evidence="7">
    <location>
        <begin position="712"/>
        <end position="740"/>
    </location>
</feature>
<dbReference type="Pfam" id="PF13632">
    <property type="entry name" value="Glyco_trans_2_3"/>
    <property type="match status" value="1"/>
</dbReference>
<feature type="transmembrane region" description="Helical" evidence="7">
    <location>
        <begin position="133"/>
        <end position="153"/>
    </location>
</feature>
<comment type="subcellular location">
    <subcellularLocation>
        <location evidence="1">Membrane</location>
        <topology evidence="1">Multi-pass membrane protein</topology>
    </subcellularLocation>
</comment>